<name>A0ABN2E461_9ACTN</name>
<dbReference type="EMBL" id="BAAAND010000007">
    <property type="protein sequence ID" value="GAA1592958.1"/>
    <property type="molecule type" value="Genomic_DNA"/>
</dbReference>
<gene>
    <name evidence="3" type="ORF">GCM10009742_44650</name>
</gene>
<dbReference type="RefSeq" id="WP_344194338.1">
    <property type="nucleotide sequence ID" value="NZ_BAAAND010000007.1"/>
</dbReference>
<feature type="compositionally biased region" description="Low complexity" evidence="1">
    <location>
        <begin position="22"/>
        <end position="40"/>
    </location>
</feature>
<dbReference type="Proteomes" id="UP001500190">
    <property type="component" value="Unassembled WGS sequence"/>
</dbReference>
<evidence type="ECO:0000313" key="3">
    <source>
        <dbReference type="EMBL" id="GAA1592958.1"/>
    </source>
</evidence>
<reference evidence="3 4" key="1">
    <citation type="journal article" date="2019" name="Int. J. Syst. Evol. Microbiol.">
        <title>The Global Catalogue of Microorganisms (GCM) 10K type strain sequencing project: providing services to taxonomists for standard genome sequencing and annotation.</title>
        <authorList>
            <consortium name="The Broad Institute Genomics Platform"/>
            <consortium name="The Broad Institute Genome Sequencing Center for Infectious Disease"/>
            <person name="Wu L."/>
            <person name="Ma J."/>
        </authorList>
    </citation>
    <scope>NUCLEOTIDE SEQUENCE [LARGE SCALE GENOMIC DNA]</scope>
    <source>
        <strain evidence="3 4">JCM 14304</strain>
    </source>
</reference>
<keyword evidence="2" id="KW-0732">Signal</keyword>
<dbReference type="PROSITE" id="PS51257">
    <property type="entry name" value="PROKAR_LIPOPROTEIN"/>
    <property type="match status" value="1"/>
</dbReference>
<sequence>MRQLVAVVGVVSAVFVAGCGADEGPATTAPSPASPSSTPTTRPPDEARYQPPTSAPVVRTTPTAPTLAAAGAKYLQITRPYNVALESFEKAANENMSVTTLQNRAKAVAAANLAESRALLKVTWPTSVSKQIRALANADAAARPHWLKIAAADTKSEMADHLKEATAAGNKAPSAQIRQLLHLPKYNEKDYS</sequence>
<feature type="chain" id="PRO_5046572046" description="DUF305 domain-containing protein" evidence="2">
    <location>
        <begin position="22"/>
        <end position="192"/>
    </location>
</feature>
<evidence type="ECO:0000256" key="1">
    <source>
        <dbReference type="SAM" id="MobiDB-lite"/>
    </source>
</evidence>
<accession>A0ABN2E461</accession>
<feature type="compositionally biased region" description="Low complexity" evidence="1">
    <location>
        <begin position="51"/>
        <end position="60"/>
    </location>
</feature>
<organism evidence="3 4">
    <name type="scientific">Kribbella karoonensis</name>
    <dbReference type="NCBI Taxonomy" id="324851"/>
    <lineage>
        <taxon>Bacteria</taxon>
        <taxon>Bacillati</taxon>
        <taxon>Actinomycetota</taxon>
        <taxon>Actinomycetes</taxon>
        <taxon>Propionibacteriales</taxon>
        <taxon>Kribbellaceae</taxon>
        <taxon>Kribbella</taxon>
    </lineage>
</organism>
<proteinExistence type="predicted"/>
<protein>
    <recommendedName>
        <fullName evidence="5">DUF305 domain-containing protein</fullName>
    </recommendedName>
</protein>
<evidence type="ECO:0000256" key="2">
    <source>
        <dbReference type="SAM" id="SignalP"/>
    </source>
</evidence>
<feature type="signal peptide" evidence="2">
    <location>
        <begin position="1"/>
        <end position="21"/>
    </location>
</feature>
<feature type="region of interest" description="Disordered" evidence="1">
    <location>
        <begin position="22"/>
        <end position="60"/>
    </location>
</feature>
<evidence type="ECO:0008006" key="5">
    <source>
        <dbReference type="Google" id="ProtNLM"/>
    </source>
</evidence>
<evidence type="ECO:0000313" key="4">
    <source>
        <dbReference type="Proteomes" id="UP001500190"/>
    </source>
</evidence>
<comment type="caution">
    <text evidence="3">The sequence shown here is derived from an EMBL/GenBank/DDBJ whole genome shotgun (WGS) entry which is preliminary data.</text>
</comment>
<keyword evidence="4" id="KW-1185">Reference proteome</keyword>